<evidence type="ECO:0000259" key="8">
    <source>
        <dbReference type="Pfam" id="PF22148"/>
    </source>
</evidence>
<dbReference type="InterPro" id="IPR023828">
    <property type="entry name" value="Peptidase_S8_Ser-AS"/>
</dbReference>
<evidence type="ECO:0000256" key="4">
    <source>
        <dbReference type="ARBA" id="ARBA00022825"/>
    </source>
</evidence>
<feature type="signal peptide" evidence="6">
    <location>
        <begin position="1"/>
        <end position="17"/>
    </location>
</feature>
<dbReference type="Gene3D" id="3.40.50.200">
    <property type="entry name" value="Peptidase S8/S53 domain"/>
    <property type="match status" value="1"/>
</dbReference>
<comment type="similarity">
    <text evidence="1 5">Belongs to the peptidase S8 family.</text>
</comment>
<feature type="chain" id="PRO_5026857531" evidence="6">
    <location>
        <begin position="18"/>
        <end position="728"/>
    </location>
</feature>
<dbReference type="PRINTS" id="PR00723">
    <property type="entry name" value="SUBTILISIN"/>
</dbReference>
<keyword evidence="2 5" id="KW-0645">Protease</keyword>
<dbReference type="InterPro" id="IPR015500">
    <property type="entry name" value="Peptidase_S8_subtilisin-rel"/>
</dbReference>
<organism evidence="9 10">
    <name type="scientific">Adonisia turfae CCMR0082</name>
    <dbReference type="NCBI Taxonomy" id="2304604"/>
    <lineage>
        <taxon>Bacteria</taxon>
        <taxon>Bacillati</taxon>
        <taxon>Cyanobacteriota</taxon>
        <taxon>Adonisia</taxon>
        <taxon>Adonisia turfae</taxon>
    </lineage>
</organism>
<evidence type="ECO:0000259" key="7">
    <source>
        <dbReference type="Pfam" id="PF00082"/>
    </source>
</evidence>
<comment type="caution">
    <text evidence="9">The sequence shown here is derived from an EMBL/GenBank/DDBJ whole genome shotgun (WGS) entry which is preliminary data.</text>
</comment>
<feature type="active site" description="Charge relay system" evidence="5">
    <location>
        <position position="433"/>
    </location>
</feature>
<dbReference type="GO" id="GO:0004252">
    <property type="term" value="F:serine-type endopeptidase activity"/>
    <property type="evidence" value="ECO:0007669"/>
    <property type="project" value="UniProtKB-UniRule"/>
</dbReference>
<dbReference type="InterPro" id="IPR036852">
    <property type="entry name" value="Peptidase_S8/S53_dom_sf"/>
</dbReference>
<evidence type="ECO:0000256" key="1">
    <source>
        <dbReference type="ARBA" id="ARBA00011073"/>
    </source>
</evidence>
<name>A0A6M0SE40_9CYAN</name>
<accession>A0A6M0SE40</accession>
<feature type="active site" description="Charge relay system" evidence="5">
    <location>
        <position position="620"/>
    </location>
</feature>
<sequence>MLKQLLPWILMATGAFTGVTQPAAMANNQPILAQNPTLTADQADQEEQLSYTFYGQQVPLVERSDQIAVEFKPVPSFTRDLNEPAYLRLQRDLTAATSFSREAHKADVTVKPLGERYALVELPHGLDEQWAQRLNQAYVQATLPVLSRENMTESIVVTQEIVVSFEPGIADETARRLLAQYGVDVLRSLRFSEGRYLVRANNVSGTAVLAAATQLRNLPNVQSATPNFVQSIPFDVSTLDILSMDDPQRTNGPENVSNVSAAHETSPFPNSLLPLQWHLNSRAVRPRPYPRVDVRAVEAWETTQGENVVVAVIDSLIQWDHPDLVDRVYTVPETIADRLPGEEYGWDFSNKEITCAGSENCALGDADTRINEEELAYLRPHFQRTFTLGAADLLAAYPNLAQQIARVMPTASEKQQADVLRRIIQLEIGNEFHGTWSAGIIAANPADRQGVVGVAPEAQFLPVRVFGLGGEITVAALIEAMGYAAARDVDVINLSLGGLLPDQELSDQIFQILDAHPAMVIVASAGNSQLDGVSFPAALPGVISVGATNVRGNRSYYSSYGAGLDVVAPGGETNREQAGGILTVGGTWVPGFWQGMEPPQTSWGLMLDPLGQYVQVQGTSFSAPVVSGVLALMRSVNGAQQLSRDELGAILGQTANYGPLALSQADQNRYRLQASAGFGTAVDFPFVRPSGISGPVEAIAPEVYFFGQGLVDAVEAVEAVMEVVEKKG</sequence>
<dbReference type="Pfam" id="PF00082">
    <property type="entry name" value="Peptidase_S8"/>
    <property type="match status" value="1"/>
</dbReference>
<dbReference type="EMBL" id="QZCE01000002">
    <property type="protein sequence ID" value="NEZ66759.1"/>
    <property type="molecule type" value="Genomic_DNA"/>
</dbReference>
<keyword evidence="6" id="KW-0732">Signal</keyword>
<feature type="domain" description="Peptidase S8/S53" evidence="7">
    <location>
        <begin position="305"/>
        <end position="665"/>
    </location>
</feature>
<proteinExistence type="inferred from homology"/>
<reference evidence="9 10" key="1">
    <citation type="journal article" date="2020" name="Microb. Ecol.">
        <title>Ecogenomics of the Marine Benthic Filamentous Cyanobacterium Adonisia.</title>
        <authorList>
            <person name="Walter J.M."/>
            <person name="Coutinho F.H."/>
            <person name="Leomil L."/>
            <person name="Hargreaves P.I."/>
            <person name="Campeao M.E."/>
            <person name="Vieira V.V."/>
            <person name="Silva B.S."/>
            <person name="Fistarol G.O."/>
            <person name="Salomon P.S."/>
            <person name="Sawabe T."/>
            <person name="Mino S."/>
            <person name="Hosokawa M."/>
            <person name="Miyashita H."/>
            <person name="Maruyama F."/>
            <person name="van Verk M.C."/>
            <person name="Dutilh B.E."/>
            <person name="Thompson C.C."/>
            <person name="Thompson F.L."/>
        </authorList>
    </citation>
    <scope>NUCLEOTIDE SEQUENCE [LARGE SCALE GENOMIC DNA]</scope>
    <source>
        <strain evidence="9 10">CCMR0082</strain>
    </source>
</reference>
<evidence type="ECO:0000256" key="5">
    <source>
        <dbReference type="PROSITE-ProRule" id="PRU01240"/>
    </source>
</evidence>
<dbReference type="PANTHER" id="PTHR43399:SF4">
    <property type="entry name" value="CELL WALL-ASSOCIATED PROTEASE"/>
    <property type="match status" value="1"/>
</dbReference>
<evidence type="ECO:0000256" key="2">
    <source>
        <dbReference type="ARBA" id="ARBA00022670"/>
    </source>
</evidence>
<evidence type="ECO:0000256" key="6">
    <source>
        <dbReference type="SAM" id="SignalP"/>
    </source>
</evidence>
<dbReference type="RefSeq" id="WP_163669187.1">
    <property type="nucleotide sequence ID" value="NZ_QZCE01000002.1"/>
</dbReference>
<feature type="domain" description="Fervidolysin-like N-terminal prodomain" evidence="8">
    <location>
        <begin position="157"/>
        <end position="227"/>
    </location>
</feature>
<dbReference type="SUPFAM" id="SSF52743">
    <property type="entry name" value="Subtilisin-like"/>
    <property type="match status" value="1"/>
</dbReference>
<dbReference type="InterPro" id="IPR051048">
    <property type="entry name" value="Peptidase_S8/S53_subtilisin"/>
</dbReference>
<dbReference type="Pfam" id="PF22148">
    <property type="entry name" value="Fervidolysin_NPro-like"/>
    <property type="match status" value="1"/>
</dbReference>
<dbReference type="InterPro" id="IPR054399">
    <property type="entry name" value="Fervidolysin-like_N_prodom"/>
</dbReference>
<keyword evidence="3 5" id="KW-0378">Hydrolase</keyword>
<dbReference type="PANTHER" id="PTHR43399">
    <property type="entry name" value="SUBTILISIN-RELATED"/>
    <property type="match status" value="1"/>
</dbReference>
<evidence type="ECO:0000256" key="3">
    <source>
        <dbReference type="ARBA" id="ARBA00022801"/>
    </source>
</evidence>
<dbReference type="InterPro" id="IPR000209">
    <property type="entry name" value="Peptidase_S8/S53_dom"/>
</dbReference>
<dbReference type="AlphaFoldDB" id="A0A6M0SE40"/>
<feature type="active site" description="Charge relay system" evidence="5">
    <location>
        <position position="314"/>
    </location>
</feature>
<gene>
    <name evidence="9" type="ORF">D0962_29050</name>
</gene>
<dbReference type="Proteomes" id="UP000473574">
    <property type="component" value="Unassembled WGS sequence"/>
</dbReference>
<dbReference type="GO" id="GO:0006508">
    <property type="term" value="P:proteolysis"/>
    <property type="evidence" value="ECO:0007669"/>
    <property type="project" value="UniProtKB-KW"/>
</dbReference>
<keyword evidence="4 5" id="KW-0720">Serine protease</keyword>
<evidence type="ECO:0000313" key="9">
    <source>
        <dbReference type="EMBL" id="NEZ66759.1"/>
    </source>
</evidence>
<evidence type="ECO:0000313" key="10">
    <source>
        <dbReference type="Proteomes" id="UP000473574"/>
    </source>
</evidence>
<protein>
    <submittedName>
        <fullName evidence="9">Peptidase S8</fullName>
    </submittedName>
</protein>
<dbReference type="PROSITE" id="PS00138">
    <property type="entry name" value="SUBTILASE_SER"/>
    <property type="match status" value="1"/>
</dbReference>
<dbReference type="PROSITE" id="PS51892">
    <property type="entry name" value="SUBTILASE"/>
    <property type="match status" value="1"/>
</dbReference>